<dbReference type="Proteomes" id="UP000269221">
    <property type="component" value="Unassembled WGS sequence"/>
</dbReference>
<evidence type="ECO:0000313" key="2">
    <source>
        <dbReference type="EMBL" id="RMC04766.1"/>
    </source>
</evidence>
<name>A0A3M0JUT9_HIRRU</name>
<proteinExistence type="predicted"/>
<evidence type="ECO:0000256" key="1">
    <source>
        <dbReference type="SAM" id="MobiDB-lite"/>
    </source>
</evidence>
<accession>A0A3M0JUT9</accession>
<gene>
    <name evidence="2" type="ORF">DUI87_17938</name>
</gene>
<feature type="region of interest" description="Disordered" evidence="1">
    <location>
        <begin position="280"/>
        <end position="301"/>
    </location>
</feature>
<organism evidence="2 3">
    <name type="scientific">Hirundo rustica rustica</name>
    <dbReference type="NCBI Taxonomy" id="333673"/>
    <lineage>
        <taxon>Eukaryota</taxon>
        <taxon>Metazoa</taxon>
        <taxon>Chordata</taxon>
        <taxon>Craniata</taxon>
        <taxon>Vertebrata</taxon>
        <taxon>Euteleostomi</taxon>
        <taxon>Archelosauria</taxon>
        <taxon>Archosauria</taxon>
        <taxon>Dinosauria</taxon>
        <taxon>Saurischia</taxon>
        <taxon>Theropoda</taxon>
        <taxon>Coelurosauria</taxon>
        <taxon>Aves</taxon>
        <taxon>Neognathae</taxon>
        <taxon>Neoaves</taxon>
        <taxon>Telluraves</taxon>
        <taxon>Australaves</taxon>
        <taxon>Passeriformes</taxon>
        <taxon>Sylvioidea</taxon>
        <taxon>Hirundinidae</taxon>
        <taxon>Hirundo</taxon>
    </lineage>
</organism>
<dbReference type="AlphaFoldDB" id="A0A3M0JUT9"/>
<protein>
    <submittedName>
        <fullName evidence="2">Uncharacterized protein</fullName>
    </submittedName>
</protein>
<reference evidence="2 3" key="1">
    <citation type="submission" date="2018-07" db="EMBL/GenBank/DDBJ databases">
        <title>A high quality draft genome assembly of the barn swallow (H. rustica rustica).</title>
        <authorList>
            <person name="Formenti G."/>
            <person name="Chiara M."/>
            <person name="Poveda L."/>
            <person name="Francoijs K.-J."/>
            <person name="Bonisoli-Alquati A."/>
            <person name="Canova L."/>
            <person name="Gianfranceschi L."/>
            <person name="Horner D.S."/>
            <person name="Saino N."/>
        </authorList>
    </citation>
    <scope>NUCLEOTIDE SEQUENCE [LARGE SCALE GENOMIC DNA]</scope>
    <source>
        <strain evidence="2">Chelidonia</strain>
        <tissue evidence="2">Blood</tissue>
    </source>
</reference>
<dbReference type="OrthoDB" id="276744at2759"/>
<sequence>MDGFVEVCASAGRLRHAKRIMCFAKEAVENLPKWNWTLKGTFKLNSSRDYVKMRVSDVCCSVAPCEVVTFHDISVLAVAEVPNKSVTDRKELLSWNITYSKKGLRTFPGRVELVEKLSQGNSMSHGQRDGVKFKEQHCKRETNPKHSIKIRKIGDQNFQQAQNRFESYPPQISVVKVSFEDLSQQTEEQCGQQGKGGVLSLSSSLVRPYLHCCIQLWGPKHRKDMDLLEKIQSMATKTSRGMEHFYKERLKELGLFRLEQRRLQGDPVVAFQYLESEPAKKMERDSLQGPGVTGQEGMASN</sequence>
<dbReference type="STRING" id="333673.A0A3M0JUT9"/>
<keyword evidence="3" id="KW-1185">Reference proteome</keyword>
<dbReference type="EMBL" id="QRBI01000123">
    <property type="protein sequence ID" value="RMC04766.1"/>
    <property type="molecule type" value="Genomic_DNA"/>
</dbReference>
<evidence type="ECO:0000313" key="3">
    <source>
        <dbReference type="Proteomes" id="UP000269221"/>
    </source>
</evidence>
<comment type="caution">
    <text evidence="2">The sequence shown here is derived from an EMBL/GenBank/DDBJ whole genome shotgun (WGS) entry which is preliminary data.</text>
</comment>